<gene>
    <name evidence="2" type="ORF">HUG12_06500</name>
</gene>
<dbReference type="AlphaFoldDB" id="A0A7D5QCA3"/>
<dbReference type="Pfam" id="PF24152">
    <property type="entry name" value="DUF7405"/>
    <property type="match status" value="1"/>
</dbReference>
<name>A0A7D5QCA3_9EURY</name>
<dbReference type="InterPro" id="IPR011008">
    <property type="entry name" value="Dimeric_a/b-barrel"/>
</dbReference>
<evidence type="ECO:0000313" key="2">
    <source>
        <dbReference type="EMBL" id="QLG61401.1"/>
    </source>
</evidence>
<dbReference type="EMBL" id="CP058579">
    <property type="protein sequence ID" value="QLG61401.1"/>
    <property type="molecule type" value="Genomic_DNA"/>
</dbReference>
<dbReference type="KEGG" id="halu:HUG12_06500"/>
<dbReference type="SUPFAM" id="SSF54909">
    <property type="entry name" value="Dimeric alpha+beta barrel"/>
    <property type="match status" value="1"/>
</dbReference>
<accession>A0A7D5QCA3</accession>
<dbReference type="PROSITE" id="PS51257">
    <property type="entry name" value="PROKAR_LIPOPROTEIN"/>
    <property type="match status" value="1"/>
</dbReference>
<dbReference type="PROSITE" id="PS51318">
    <property type="entry name" value="TAT"/>
    <property type="match status" value="1"/>
</dbReference>
<dbReference type="InterPro" id="IPR055828">
    <property type="entry name" value="DUF7405"/>
</dbReference>
<dbReference type="OrthoDB" id="212084at2157"/>
<sequence length="403" mass="44712">MPSRRSLLGRLSAAVGVAAAGCARLRPPPGLDLLANPHDVPRRQFAQRERLRRDSDGNPLQARHRRVLLLDLRREPSAEAGRTVERALRGLEGAFEWSPDGLFHLLAWGTNYLDEHGALGRVPTEHPTVLSRTDDPDLLRFDAALVLESDVPSHVAAAEGALFGDRDELNGTPVEHRLTDVFDRRSRRTGFLGEGLPAAHADAEGVPADAIAEDAPMFTGFRSGREGTQASEDRVTIEDGPLEGGTTMHLSHLALNLRRWYDRPEADRVKRMFDAETTPEDVAGMTDRVPFANAVEAHAGEHGVVGHHEKVARVREDGEPVILRRDFNTVDGGRPGVHFLALQRSLDDFRRTRKSMNGWYLRDDSPDITDRVNNGILDVIRVRSRANFVVPPREKRAFPLTVT</sequence>
<proteinExistence type="predicted"/>
<dbReference type="GeneID" id="56037093"/>
<evidence type="ECO:0008006" key="4">
    <source>
        <dbReference type="Google" id="ProtNLM"/>
    </source>
</evidence>
<feature type="compositionally biased region" description="Basic and acidic residues" evidence="1">
    <location>
        <begin position="39"/>
        <end position="56"/>
    </location>
</feature>
<organism evidence="2 3">
    <name type="scientific">Halorarum salinum</name>
    <dbReference type="NCBI Taxonomy" id="2743089"/>
    <lineage>
        <taxon>Archaea</taxon>
        <taxon>Methanobacteriati</taxon>
        <taxon>Methanobacteriota</taxon>
        <taxon>Stenosarchaea group</taxon>
        <taxon>Halobacteria</taxon>
        <taxon>Halobacteriales</taxon>
        <taxon>Haloferacaceae</taxon>
        <taxon>Halorarum</taxon>
    </lineage>
</organism>
<reference evidence="2 3" key="1">
    <citation type="submission" date="2020-06" db="EMBL/GenBank/DDBJ databases">
        <title>NJ-3-1, isolated from saline soil.</title>
        <authorList>
            <person name="Cui H.L."/>
            <person name="Shi X."/>
        </authorList>
    </citation>
    <scope>NUCLEOTIDE SEQUENCE [LARGE SCALE GENOMIC DNA]</scope>
    <source>
        <strain evidence="2 3">NJ-3-1</strain>
    </source>
</reference>
<keyword evidence="3" id="KW-1185">Reference proteome</keyword>
<evidence type="ECO:0000313" key="3">
    <source>
        <dbReference type="Proteomes" id="UP000509626"/>
    </source>
</evidence>
<dbReference type="InterPro" id="IPR006311">
    <property type="entry name" value="TAT_signal"/>
</dbReference>
<dbReference type="RefSeq" id="WP_179267986.1">
    <property type="nucleotide sequence ID" value="NZ_CP058579.1"/>
</dbReference>
<dbReference type="Proteomes" id="UP000509626">
    <property type="component" value="Chromosome"/>
</dbReference>
<protein>
    <recommendedName>
        <fullName evidence="4">Tat pathway signal protein</fullName>
    </recommendedName>
</protein>
<feature type="region of interest" description="Disordered" evidence="1">
    <location>
        <begin position="28"/>
        <end position="57"/>
    </location>
</feature>
<evidence type="ECO:0000256" key="1">
    <source>
        <dbReference type="SAM" id="MobiDB-lite"/>
    </source>
</evidence>